<dbReference type="Pfam" id="PF08334">
    <property type="entry name" value="T2SSG"/>
    <property type="match status" value="1"/>
</dbReference>
<evidence type="ECO:0000259" key="2">
    <source>
        <dbReference type="Pfam" id="PF08334"/>
    </source>
</evidence>
<dbReference type="SUPFAM" id="SSF54523">
    <property type="entry name" value="Pili subunits"/>
    <property type="match status" value="1"/>
</dbReference>
<feature type="compositionally biased region" description="Basic and acidic residues" evidence="1">
    <location>
        <begin position="83"/>
        <end position="93"/>
    </location>
</feature>
<dbReference type="EMBL" id="CP037920">
    <property type="protein sequence ID" value="QDT95393.1"/>
    <property type="molecule type" value="Genomic_DNA"/>
</dbReference>
<dbReference type="KEGG" id="gaw:V144x_08350"/>
<evidence type="ECO:0000256" key="1">
    <source>
        <dbReference type="SAM" id="MobiDB-lite"/>
    </source>
</evidence>
<proteinExistence type="predicted"/>
<protein>
    <submittedName>
        <fullName evidence="3">Bacterial type II secretion system protein G</fullName>
    </submittedName>
</protein>
<dbReference type="InterPro" id="IPR013545">
    <property type="entry name" value="T2SS_protein-GspG_C"/>
</dbReference>
<name>A0A517VQX0_9PLAN</name>
<gene>
    <name evidence="3" type="ORF">V144x_08350</name>
</gene>
<feature type="region of interest" description="Disordered" evidence="1">
    <location>
        <begin position="75"/>
        <end position="99"/>
    </location>
</feature>
<dbReference type="AlphaFoldDB" id="A0A517VQX0"/>
<dbReference type="Proteomes" id="UP000318704">
    <property type="component" value="Chromosome"/>
</dbReference>
<evidence type="ECO:0000313" key="4">
    <source>
        <dbReference type="Proteomes" id="UP000318704"/>
    </source>
</evidence>
<organism evidence="3 4">
    <name type="scientific">Gimesia aquarii</name>
    <dbReference type="NCBI Taxonomy" id="2527964"/>
    <lineage>
        <taxon>Bacteria</taxon>
        <taxon>Pseudomonadati</taxon>
        <taxon>Planctomycetota</taxon>
        <taxon>Planctomycetia</taxon>
        <taxon>Planctomycetales</taxon>
        <taxon>Planctomycetaceae</taxon>
        <taxon>Gimesia</taxon>
    </lineage>
</organism>
<accession>A0A517VQX0</accession>
<reference evidence="3 4" key="1">
    <citation type="submission" date="2019-03" db="EMBL/GenBank/DDBJ databases">
        <title>Deep-cultivation of Planctomycetes and their phenomic and genomic characterization uncovers novel biology.</title>
        <authorList>
            <person name="Wiegand S."/>
            <person name="Jogler M."/>
            <person name="Boedeker C."/>
            <person name="Pinto D."/>
            <person name="Vollmers J."/>
            <person name="Rivas-Marin E."/>
            <person name="Kohn T."/>
            <person name="Peeters S.H."/>
            <person name="Heuer A."/>
            <person name="Rast P."/>
            <person name="Oberbeckmann S."/>
            <person name="Bunk B."/>
            <person name="Jeske O."/>
            <person name="Meyerdierks A."/>
            <person name="Storesund J.E."/>
            <person name="Kallscheuer N."/>
            <person name="Luecker S."/>
            <person name="Lage O.M."/>
            <person name="Pohl T."/>
            <person name="Merkel B.J."/>
            <person name="Hornburger P."/>
            <person name="Mueller R.-W."/>
            <person name="Bruemmer F."/>
            <person name="Labrenz M."/>
            <person name="Spormann A.M."/>
            <person name="Op den Camp H."/>
            <person name="Overmann J."/>
            <person name="Amann R."/>
            <person name="Jetten M.S.M."/>
            <person name="Mascher T."/>
            <person name="Medema M.H."/>
            <person name="Devos D.P."/>
            <person name="Kaster A.-K."/>
            <person name="Ovreas L."/>
            <person name="Rohde M."/>
            <person name="Galperin M.Y."/>
            <person name="Jogler C."/>
        </authorList>
    </citation>
    <scope>NUCLEOTIDE SEQUENCE [LARGE SCALE GENOMIC DNA]</scope>
    <source>
        <strain evidence="3 4">V144</strain>
    </source>
</reference>
<dbReference type="Gene3D" id="3.30.700.10">
    <property type="entry name" value="Glycoprotein, Type 4 Pilin"/>
    <property type="match status" value="1"/>
</dbReference>
<dbReference type="InterPro" id="IPR045584">
    <property type="entry name" value="Pilin-like"/>
</dbReference>
<feature type="domain" description="Type II secretion system protein GspG C-terminal" evidence="2">
    <location>
        <begin position="51"/>
        <end position="88"/>
    </location>
</feature>
<sequence length="99" mass="11402">MLLLGCEQTSDTSEMPEQAQRVTRVAYVVLLFRKEHGRLPESMDEILEYDDSTPRIDHWGNEFQYEFEGDEFTVYSAGPDKQVGTEDDLRAELESPPSE</sequence>
<evidence type="ECO:0000313" key="3">
    <source>
        <dbReference type="EMBL" id="QDT95393.1"/>
    </source>
</evidence>